<dbReference type="Proteomes" id="UP000027284">
    <property type="component" value="Unassembled WGS sequence"/>
</dbReference>
<evidence type="ECO:0000256" key="6">
    <source>
        <dbReference type="RuleBase" id="RU000320"/>
    </source>
</evidence>
<dbReference type="InterPro" id="IPR003918">
    <property type="entry name" value="NADH_UbQ_OxRdtase"/>
</dbReference>
<feature type="transmembrane region" description="Helical" evidence="7">
    <location>
        <begin position="256"/>
        <end position="274"/>
    </location>
</feature>
<dbReference type="InterPro" id="IPR001750">
    <property type="entry name" value="ND/Mrp_TM"/>
</dbReference>
<evidence type="ECO:0000259" key="8">
    <source>
        <dbReference type="Pfam" id="PF00361"/>
    </source>
</evidence>
<dbReference type="RefSeq" id="WP_200867106.1">
    <property type="nucleotide sequence ID" value="NZ_JMFG01000008.1"/>
</dbReference>
<evidence type="ECO:0000313" key="9">
    <source>
        <dbReference type="EMBL" id="KDA54281.1"/>
    </source>
</evidence>
<keyword evidence="4 7" id="KW-1133">Transmembrane helix</keyword>
<dbReference type="STRING" id="1312852.EG19_11210"/>
<dbReference type="GO" id="GO:0003954">
    <property type="term" value="F:NADH dehydrogenase activity"/>
    <property type="evidence" value="ECO:0007669"/>
    <property type="project" value="TreeGrafter"/>
</dbReference>
<feature type="transmembrane region" description="Helical" evidence="7">
    <location>
        <begin position="420"/>
        <end position="440"/>
    </location>
</feature>
<dbReference type="PANTHER" id="PTHR43507">
    <property type="entry name" value="NADH-UBIQUINONE OXIDOREDUCTASE CHAIN 4"/>
    <property type="match status" value="1"/>
</dbReference>
<dbReference type="PANTHER" id="PTHR43507:SF1">
    <property type="entry name" value="NADH-UBIQUINONE OXIDOREDUCTASE CHAIN 4"/>
    <property type="match status" value="1"/>
</dbReference>
<dbReference type="Pfam" id="PF00361">
    <property type="entry name" value="Proton_antipo_M"/>
    <property type="match status" value="1"/>
</dbReference>
<evidence type="ECO:0000256" key="4">
    <source>
        <dbReference type="ARBA" id="ARBA00022989"/>
    </source>
</evidence>
<evidence type="ECO:0000313" key="10">
    <source>
        <dbReference type="Proteomes" id="UP000027284"/>
    </source>
</evidence>
<gene>
    <name evidence="9" type="ORF">EG19_11210</name>
</gene>
<feature type="transmembrane region" description="Helical" evidence="7">
    <location>
        <begin position="114"/>
        <end position="132"/>
    </location>
</feature>
<feature type="transmembrane region" description="Helical" evidence="7">
    <location>
        <begin position="6"/>
        <end position="25"/>
    </location>
</feature>
<comment type="caution">
    <text evidence="9">The sequence shown here is derived from an EMBL/GenBank/DDBJ whole genome shotgun (WGS) entry which is preliminary data.</text>
</comment>
<dbReference type="PRINTS" id="PR01437">
    <property type="entry name" value="NUOXDRDTASE4"/>
</dbReference>
<protein>
    <submittedName>
        <fullName evidence="9">NADH dehydrogenase</fullName>
    </submittedName>
</protein>
<feature type="transmembrane region" description="Helical" evidence="7">
    <location>
        <begin position="314"/>
        <end position="335"/>
    </location>
</feature>
<comment type="subcellular location">
    <subcellularLocation>
        <location evidence="1">Endomembrane system</location>
        <topology evidence="1">Multi-pass membrane protein</topology>
    </subcellularLocation>
    <subcellularLocation>
        <location evidence="6">Membrane</location>
        <topology evidence="6">Multi-pass membrane protein</topology>
    </subcellularLocation>
</comment>
<feature type="transmembrane region" description="Helical" evidence="7">
    <location>
        <begin position="341"/>
        <end position="363"/>
    </location>
</feature>
<evidence type="ECO:0000256" key="5">
    <source>
        <dbReference type="ARBA" id="ARBA00023136"/>
    </source>
</evidence>
<feature type="domain" description="NADH:quinone oxidoreductase/Mrp antiporter transmembrane" evidence="8">
    <location>
        <begin position="132"/>
        <end position="424"/>
    </location>
</feature>
<dbReference type="GO" id="GO:0012505">
    <property type="term" value="C:endomembrane system"/>
    <property type="evidence" value="ECO:0007669"/>
    <property type="project" value="UniProtKB-SubCell"/>
</dbReference>
<evidence type="ECO:0000256" key="3">
    <source>
        <dbReference type="ARBA" id="ARBA00022692"/>
    </source>
</evidence>
<dbReference type="GO" id="GO:0015990">
    <property type="term" value="P:electron transport coupled proton transport"/>
    <property type="evidence" value="ECO:0007669"/>
    <property type="project" value="TreeGrafter"/>
</dbReference>
<dbReference type="EMBL" id="JMFG01000008">
    <property type="protein sequence ID" value="KDA54281.1"/>
    <property type="molecule type" value="Genomic_DNA"/>
</dbReference>
<evidence type="ECO:0000256" key="1">
    <source>
        <dbReference type="ARBA" id="ARBA00004127"/>
    </source>
</evidence>
<dbReference type="GO" id="GO:0048039">
    <property type="term" value="F:ubiquinone binding"/>
    <property type="evidence" value="ECO:0007669"/>
    <property type="project" value="TreeGrafter"/>
</dbReference>
<accession>A0A062Y1L1</accession>
<feature type="transmembrane region" description="Helical" evidence="7">
    <location>
        <begin position="286"/>
        <end position="307"/>
    </location>
</feature>
<keyword evidence="3 6" id="KW-0812">Transmembrane</keyword>
<dbReference type="GO" id="GO:0008137">
    <property type="term" value="F:NADH dehydrogenase (ubiquinone) activity"/>
    <property type="evidence" value="ECO:0007669"/>
    <property type="project" value="InterPro"/>
</dbReference>
<sequence length="498" mass="54309">MDFLTHPLSTMIFLPGVVGLLLLLMPSRAVSLHRWVSLVASLVTLVLAAVVLDRFDPNQGGFQLTESASWLPSLGISYRVEVDGISLLLVLLTALLQPVVFLSSWGSIKDKVKGYVVAMLLLETGVLGAFLATDMFLFYVFWELMLVPMYFIIGVWGGERRIYAAVKFVLFTLAGSLLMLVAILYMAFQYKAQFGALSFAYSDWLALRLPMAEGFWHSPQMLAFAAFALAFAIKVPVWPLHTWLPDAHTEAPTGGSIILAGVLLKLGTYGLLRFNRALFPEAWVKAQGLFIALAVIAIVYGALVSWAQKDMKRLVAFSSVSHMGFIILGLFAGGVTATQGALLQMINHGLSTGALFLLVGVVYDRRHTRMIEDYGGLAAVMPVYTGTFLLATLASIGLPGLNGFVGEFLILLGTYQTRPLAAALGATGVILGAVYMLSLVQRVFWNALTHEENRSLTDMTWRELASFAPLAVFMVWIGVHPTTFLSLSEKAVQKLIGG</sequence>
<dbReference type="GO" id="GO:0042773">
    <property type="term" value="P:ATP synthesis coupled electron transport"/>
    <property type="evidence" value="ECO:0007669"/>
    <property type="project" value="InterPro"/>
</dbReference>
<proteinExistence type="inferred from homology"/>
<dbReference type="AlphaFoldDB" id="A0A062Y1L1"/>
<keyword evidence="10" id="KW-1185">Reference proteome</keyword>
<feature type="transmembrane region" description="Helical" evidence="7">
    <location>
        <begin position="84"/>
        <end position="102"/>
    </location>
</feature>
<feature type="transmembrane region" description="Helical" evidence="7">
    <location>
        <begin position="221"/>
        <end position="244"/>
    </location>
</feature>
<reference evidence="9 10" key="1">
    <citation type="submission" date="2014-04" db="EMBL/GenBank/DDBJ databases">
        <title>The Genome Sequence of Thermoanaerobaculum aquaticum MP-01, The First Cultivated Group 23 Acidobacterium.</title>
        <authorList>
            <person name="Stamps B.W."/>
            <person name="Losey N.A."/>
            <person name="Lawson P.A."/>
            <person name="Stevenson B.S."/>
        </authorList>
    </citation>
    <scope>NUCLEOTIDE SEQUENCE [LARGE SCALE GENOMIC DNA]</scope>
    <source>
        <strain evidence="9 10">MP-01</strain>
    </source>
</reference>
<dbReference type="GO" id="GO:0016020">
    <property type="term" value="C:membrane"/>
    <property type="evidence" value="ECO:0007669"/>
    <property type="project" value="UniProtKB-SubCell"/>
</dbReference>
<keyword evidence="5 7" id="KW-0472">Membrane</keyword>
<organism evidence="9 10">
    <name type="scientific">Thermoanaerobaculum aquaticum</name>
    <dbReference type="NCBI Taxonomy" id="1312852"/>
    <lineage>
        <taxon>Bacteria</taxon>
        <taxon>Pseudomonadati</taxon>
        <taxon>Acidobacteriota</taxon>
        <taxon>Thermoanaerobaculia</taxon>
        <taxon>Thermoanaerobaculales</taxon>
        <taxon>Thermoanaerobaculaceae</taxon>
        <taxon>Thermoanaerobaculum</taxon>
    </lineage>
</organism>
<feature type="transmembrane region" description="Helical" evidence="7">
    <location>
        <begin position="32"/>
        <end position="52"/>
    </location>
</feature>
<comment type="similarity">
    <text evidence="2">Belongs to the complex I subunit 4 family.</text>
</comment>
<feature type="transmembrane region" description="Helical" evidence="7">
    <location>
        <begin position="138"/>
        <end position="156"/>
    </location>
</feature>
<feature type="transmembrane region" description="Helical" evidence="7">
    <location>
        <begin position="375"/>
        <end position="400"/>
    </location>
</feature>
<feature type="transmembrane region" description="Helical" evidence="7">
    <location>
        <begin position="461"/>
        <end position="479"/>
    </location>
</feature>
<dbReference type="InterPro" id="IPR010227">
    <property type="entry name" value="NADH_Q_OxRdtase_chainM/4"/>
</dbReference>
<feature type="transmembrane region" description="Helical" evidence="7">
    <location>
        <begin position="168"/>
        <end position="188"/>
    </location>
</feature>
<evidence type="ECO:0000256" key="7">
    <source>
        <dbReference type="SAM" id="Phobius"/>
    </source>
</evidence>
<dbReference type="NCBIfam" id="TIGR01972">
    <property type="entry name" value="NDH_I_M"/>
    <property type="match status" value="1"/>
</dbReference>
<evidence type="ECO:0000256" key="2">
    <source>
        <dbReference type="ARBA" id="ARBA00009025"/>
    </source>
</evidence>
<name>A0A062Y1L1_9BACT</name>